<name>T1JY70_TETUR</name>
<dbReference type="PANTHER" id="PTHR22968">
    <property type="entry name" value="PROTEIN KINASE C, MU"/>
    <property type="match status" value="1"/>
</dbReference>
<reference evidence="5" key="1">
    <citation type="submission" date="2011-08" db="EMBL/GenBank/DDBJ databases">
        <authorList>
            <person name="Rombauts S."/>
        </authorList>
    </citation>
    <scope>NUCLEOTIDE SEQUENCE</scope>
    <source>
        <strain evidence="5">London</strain>
    </source>
</reference>
<dbReference type="GO" id="GO:0007200">
    <property type="term" value="P:phospholipase C-activating G protein-coupled receptor signaling pathway"/>
    <property type="evidence" value="ECO:0007669"/>
    <property type="project" value="TreeGrafter"/>
</dbReference>
<dbReference type="InterPro" id="IPR002219">
    <property type="entry name" value="PKC_DAG/PE"/>
</dbReference>
<dbReference type="GO" id="GO:0035556">
    <property type="term" value="P:intracellular signal transduction"/>
    <property type="evidence" value="ECO:0007669"/>
    <property type="project" value="TreeGrafter"/>
</dbReference>
<dbReference type="EnsemblMetazoa" id="tetur02g14561.1">
    <property type="protein sequence ID" value="tetur02g14561.1"/>
    <property type="gene ID" value="tetur02g14561"/>
</dbReference>
<evidence type="ECO:0000313" key="5">
    <source>
        <dbReference type="Proteomes" id="UP000015104"/>
    </source>
</evidence>
<dbReference type="InterPro" id="IPR046349">
    <property type="entry name" value="C1-like_sf"/>
</dbReference>
<evidence type="ECO:0000256" key="2">
    <source>
        <dbReference type="ARBA" id="ARBA00022833"/>
    </source>
</evidence>
<dbReference type="PROSITE" id="PS50081">
    <property type="entry name" value="ZF_DAG_PE_2"/>
    <property type="match status" value="1"/>
</dbReference>
<organism evidence="4 5">
    <name type="scientific">Tetranychus urticae</name>
    <name type="common">Two-spotted spider mite</name>
    <dbReference type="NCBI Taxonomy" id="32264"/>
    <lineage>
        <taxon>Eukaryota</taxon>
        <taxon>Metazoa</taxon>
        <taxon>Ecdysozoa</taxon>
        <taxon>Arthropoda</taxon>
        <taxon>Chelicerata</taxon>
        <taxon>Arachnida</taxon>
        <taxon>Acari</taxon>
        <taxon>Acariformes</taxon>
        <taxon>Trombidiformes</taxon>
        <taxon>Prostigmata</taxon>
        <taxon>Eleutherengona</taxon>
        <taxon>Raphignathae</taxon>
        <taxon>Tetranychoidea</taxon>
        <taxon>Tetranychidae</taxon>
        <taxon>Tetranychus</taxon>
    </lineage>
</organism>
<dbReference type="Gene3D" id="3.30.60.20">
    <property type="match status" value="1"/>
</dbReference>
<evidence type="ECO:0000259" key="3">
    <source>
        <dbReference type="PROSITE" id="PS50081"/>
    </source>
</evidence>
<proteinExistence type="predicted"/>
<keyword evidence="2" id="KW-0862">Zinc</keyword>
<dbReference type="GO" id="GO:0008270">
    <property type="term" value="F:zinc ion binding"/>
    <property type="evidence" value="ECO:0007669"/>
    <property type="project" value="UniProtKB-KW"/>
</dbReference>
<keyword evidence="5" id="KW-1185">Reference proteome</keyword>
<dbReference type="EMBL" id="CAEY01000795">
    <property type="status" value="NOT_ANNOTATED_CDS"/>
    <property type="molecule type" value="Genomic_DNA"/>
</dbReference>
<dbReference type="PANTHER" id="PTHR22968:SF14">
    <property type="entry name" value="PROTEIN KINASE C"/>
    <property type="match status" value="1"/>
</dbReference>
<dbReference type="SUPFAM" id="SSF57889">
    <property type="entry name" value="Cysteine-rich domain"/>
    <property type="match status" value="1"/>
</dbReference>
<dbReference type="SMART" id="SM00109">
    <property type="entry name" value="C1"/>
    <property type="match status" value="1"/>
</dbReference>
<evidence type="ECO:0000313" key="4">
    <source>
        <dbReference type="EnsemblMetazoa" id="tetur02g14561.1"/>
    </source>
</evidence>
<dbReference type="eggNOG" id="KOG0694">
    <property type="taxonomic scope" value="Eukaryota"/>
</dbReference>
<sequence length="103" mass="11748">MAKTQDKVRWDDKIGFNMTETVIVEHPKALIMPSKIHSVNGHQFKATSFTSPTLCSHCHGLLYGIVKQGYQCKVCYCVVHKKCHTVKYQCKVGETNQEFLDDD</sequence>
<dbReference type="InterPro" id="IPR020454">
    <property type="entry name" value="DAG/PE-bd"/>
</dbReference>
<reference evidence="4" key="2">
    <citation type="submission" date="2015-06" db="UniProtKB">
        <authorList>
            <consortium name="EnsemblMetazoa"/>
        </authorList>
    </citation>
    <scope>IDENTIFICATION</scope>
</reference>
<protein>
    <recommendedName>
        <fullName evidence="3">Phorbol-ester/DAG-type domain-containing protein</fullName>
    </recommendedName>
</protein>
<keyword evidence="1" id="KW-0479">Metal-binding</keyword>
<dbReference type="PROSITE" id="PS00479">
    <property type="entry name" value="ZF_DAG_PE_1"/>
    <property type="match status" value="1"/>
</dbReference>
<dbReference type="STRING" id="32264.T1JY70"/>
<accession>T1JY70</accession>
<dbReference type="GO" id="GO:0016020">
    <property type="term" value="C:membrane"/>
    <property type="evidence" value="ECO:0007669"/>
    <property type="project" value="UniProtKB-SubCell"/>
</dbReference>
<dbReference type="HOGENOM" id="CLU_2267121_0_0_1"/>
<evidence type="ECO:0000256" key="1">
    <source>
        <dbReference type="ARBA" id="ARBA00022723"/>
    </source>
</evidence>
<dbReference type="Proteomes" id="UP000015104">
    <property type="component" value="Unassembled WGS sequence"/>
</dbReference>
<feature type="domain" description="Phorbol-ester/DAG-type" evidence="3">
    <location>
        <begin position="41"/>
        <end position="90"/>
    </location>
</feature>
<dbReference type="PRINTS" id="PR00008">
    <property type="entry name" value="DAGPEDOMAIN"/>
</dbReference>
<dbReference type="GO" id="GO:0004674">
    <property type="term" value="F:protein serine/threonine kinase activity"/>
    <property type="evidence" value="ECO:0007669"/>
    <property type="project" value="UniProtKB-KW"/>
</dbReference>
<dbReference type="Pfam" id="PF00130">
    <property type="entry name" value="C1_1"/>
    <property type="match status" value="1"/>
</dbReference>
<dbReference type="AlphaFoldDB" id="T1JY70"/>
<dbReference type="GO" id="GO:0005829">
    <property type="term" value="C:cytosol"/>
    <property type="evidence" value="ECO:0007669"/>
    <property type="project" value="TreeGrafter"/>
</dbReference>